<comment type="similarity">
    <text evidence="9 15">Belongs to the L/F-transferase family.</text>
</comment>
<evidence type="ECO:0000256" key="2">
    <source>
        <dbReference type="ARBA" id="ARBA00022490"/>
    </source>
</evidence>
<dbReference type="PANTHER" id="PTHR30098">
    <property type="entry name" value="LEUCYL/PHENYLALANYL-TRNA--PROTEIN TRANSFERASE"/>
    <property type="match status" value="1"/>
</dbReference>
<organism evidence="16 17">
    <name type="scientific">Desulfovibrio subterraneus</name>
    <dbReference type="NCBI Taxonomy" id="2718620"/>
    <lineage>
        <taxon>Bacteria</taxon>
        <taxon>Pseudomonadati</taxon>
        <taxon>Thermodesulfobacteriota</taxon>
        <taxon>Desulfovibrionia</taxon>
        <taxon>Desulfovibrionales</taxon>
        <taxon>Desulfovibrionaceae</taxon>
        <taxon>Desulfovibrio</taxon>
    </lineage>
</organism>
<dbReference type="InterPro" id="IPR042221">
    <property type="entry name" value="Leu/Phe-tRNA_Trfase_N"/>
</dbReference>
<name>A0A7J0BKC3_9BACT</name>
<dbReference type="SUPFAM" id="SSF55729">
    <property type="entry name" value="Acyl-CoA N-acyltransferases (Nat)"/>
    <property type="match status" value="1"/>
</dbReference>
<dbReference type="Pfam" id="PF03588">
    <property type="entry name" value="Leu_Phe_trans"/>
    <property type="match status" value="1"/>
</dbReference>
<keyword evidence="17" id="KW-1185">Reference proteome</keyword>
<comment type="catalytic activity">
    <reaction evidence="5 15">
        <text>L-phenylalanyl-tRNA(Phe) + an N-terminal L-alpha-aminoacyl-[protein] = an N-terminal L-phenylalanyl-L-alpha-aminoacyl-[protein] + tRNA(Phe)</text>
        <dbReference type="Rhea" id="RHEA:43632"/>
        <dbReference type="Rhea" id="RHEA-COMP:9668"/>
        <dbReference type="Rhea" id="RHEA-COMP:9699"/>
        <dbReference type="Rhea" id="RHEA-COMP:10636"/>
        <dbReference type="Rhea" id="RHEA-COMP:10637"/>
        <dbReference type="ChEBI" id="CHEBI:78442"/>
        <dbReference type="ChEBI" id="CHEBI:78531"/>
        <dbReference type="ChEBI" id="CHEBI:78597"/>
        <dbReference type="ChEBI" id="CHEBI:83561"/>
        <dbReference type="EC" id="2.3.2.6"/>
    </reaction>
</comment>
<dbReference type="FunFam" id="3.30.70.3550:FF:000001">
    <property type="entry name" value="Leucyl/phenylalanyl-tRNA--protein transferase"/>
    <property type="match status" value="1"/>
</dbReference>
<dbReference type="RefSeq" id="WP_174405751.1">
    <property type="nucleotide sequence ID" value="NZ_BLVO01000013.1"/>
</dbReference>
<dbReference type="GO" id="GO:0008914">
    <property type="term" value="F:leucyl-tRNA--protein transferase activity"/>
    <property type="evidence" value="ECO:0007669"/>
    <property type="project" value="UniProtKB-UniRule"/>
</dbReference>
<dbReference type="EC" id="2.3.2.6" evidence="10 15"/>
<evidence type="ECO:0000256" key="13">
    <source>
        <dbReference type="ARBA" id="ARBA00077165"/>
    </source>
</evidence>
<evidence type="ECO:0000256" key="5">
    <source>
        <dbReference type="ARBA" id="ARBA00050607"/>
    </source>
</evidence>
<keyword evidence="4 15" id="KW-0012">Acyltransferase</keyword>
<dbReference type="InterPro" id="IPR042203">
    <property type="entry name" value="Leu/Phe-tRNA_Trfase_C"/>
</dbReference>
<protein>
    <recommendedName>
        <fullName evidence="11 15">Leucyl/phenylalanyl-tRNA--protein transferase</fullName>
        <ecNumber evidence="10 15">2.3.2.6</ecNumber>
    </recommendedName>
    <alternativeName>
        <fullName evidence="12 15">L/F-transferase</fullName>
    </alternativeName>
    <alternativeName>
        <fullName evidence="13 15">Leucyltransferase</fullName>
    </alternativeName>
    <alternativeName>
        <fullName evidence="14 15">Phenyalanyltransferase</fullName>
    </alternativeName>
</protein>
<dbReference type="GO" id="GO:0005737">
    <property type="term" value="C:cytoplasm"/>
    <property type="evidence" value="ECO:0007669"/>
    <property type="project" value="UniProtKB-SubCell"/>
</dbReference>
<comment type="catalytic activity">
    <reaction evidence="6 15">
        <text>N-terminal L-arginyl-[protein] + L-leucyl-tRNA(Leu) = N-terminal L-leucyl-L-arginyl-[protein] + tRNA(Leu) + H(+)</text>
        <dbReference type="Rhea" id="RHEA:50416"/>
        <dbReference type="Rhea" id="RHEA-COMP:9613"/>
        <dbReference type="Rhea" id="RHEA-COMP:9622"/>
        <dbReference type="Rhea" id="RHEA-COMP:12672"/>
        <dbReference type="Rhea" id="RHEA-COMP:12673"/>
        <dbReference type="ChEBI" id="CHEBI:15378"/>
        <dbReference type="ChEBI" id="CHEBI:64719"/>
        <dbReference type="ChEBI" id="CHEBI:78442"/>
        <dbReference type="ChEBI" id="CHEBI:78494"/>
        <dbReference type="ChEBI" id="CHEBI:133044"/>
        <dbReference type="EC" id="2.3.2.6"/>
    </reaction>
</comment>
<dbReference type="GO" id="GO:0030163">
    <property type="term" value="P:protein catabolic process"/>
    <property type="evidence" value="ECO:0007669"/>
    <property type="project" value="UniProtKB-UniRule"/>
</dbReference>
<dbReference type="Gene3D" id="3.30.70.3550">
    <property type="entry name" value="Leucyl/phenylalanyl-tRNA-protein transferase, N-terminal domain"/>
    <property type="match status" value="1"/>
</dbReference>
<comment type="function">
    <text evidence="8 15">Functions in the N-end rule pathway of protein degradation where it conjugates Leu, Phe and, less efficiently, Met from aminoacyl-tRNAs to the N-termini of proteins containing an N-terminal arginine or lysine.</text>
</comment>
<evidence type="ECO:0000256" key="4">
    <source>
        <dbReference type="ARBA" id="ARBA00023315"/>
    </source>
</evidence>
<evidence type="ECO:0000256" key="12">
    <source>
        <dbReference type="ARBA" id="ARBA00077136"/>
    </source>
</evidence>
<dbReference type="EMBL" id="BLVO01000013">
    <property type="protein sequence ID" value="GFM34130.1"/>
    <property type="molecule type" value="Genomic_DNA"/>
</dbReference>
<dbReference type="InterPro" id="IPR004616">
    <property type="entry name" value="Leu/Phe-tRNA_Trfase"/>
</dbReference>
<dbReference type="HAMAP" id="MF_00688">
    <property type="entry name" value="Leu_Phe_trans"/>
    <property type="match status" value="1"/>
</dbReference>
<keyword evidence="2 15" id="KW-0963">Cytoplasm</keyword>
<evidence type="ECO:0000256" key="9">
    <source>
        <dbReference type="ARBA" id="ARBA00061535"/>
    </source>
</evidence>
<evidence type="ECO:0000256" key="11">
    <source>
        <dbReference type="ARBA" id="ARBA00074372"/>
    </source>
</evidence>
<dbReference type="PANTHER" id="PTHR30098:SF2">
    <property type="entry name" value="LEUCYL_PHENYLALANYL-TRNA--PROTEIN TRANSFERASE"/>
    <property type="match status" value="1"/>
</dbReference>
<evidence type="ECO:0000256" key="3">
    <source>
        <dbReference type="ARBA" id="ARBA00022679"/>
    </source>
</evidence>
<dbReference type="AlphaFoldDB" id="A0A7J0BKC3"/>
<evidence type="ECO:0000256" key="15">
    <source>
        <dbReference type="HAMAP-Rule" id="MF_00688"/>
    </source>
</evidence>
<sequence>MNVFWLPEKGVDFPNPELADAEGLLAIGGDLSVERLISAYACGIFPWYNEESPILWWSPDPRFVLYPDNLHIPRSLRRVINSRQFTITMDRAFEQVIRFCACSPRPDQCGTWIVPEMIRAYCELHLHGIAHSVEAWRDGVLVGGMYGVSLGGVFFGESMFYREPDASKVALVWLARFLRQSGFSMLDCQQVTHNLRRFGAEEVSRNDFLAQLKKALRTPTRQGLWEIPEDFFPL</sequence>
<dbReference type="NCBIfam" id="TIGR00667">
    <property type="entry name" value="aat"/>
    <property type="match status" value="1"/>
</dbReference>
<dbReference type="InterPro" id="IPR016181">
    <property type="entry name" value="Acyl_CoA_acyltransferase"/>
</dbReference>
<evidence type="ECO:0000256" key="1">
    <source>
        <dbReference type="ARBA" id="ARBA00004496"/>
    </source>
</evidence>
<comment type="catalytic activity">
    <reaction evidence="7 15">
        <text>N-terminal L-lysyl-[protein] + L-leucyl-tRNA(Leu) = N-terminal L-leucyl-L-lysyl-[protein] + tRNA(Leu) + H(+)</text>
        <dbReference type="Rhea" id="RHEA:12340"/>
        <dbReference type="Rhea" id="RHEA-COMP:9613"/>
        <dbReference type="Rhea" id="RHEA-COMP:9622"/>
        <dbReference type="Rhea" id="RHEA-COMP:12670"/>
        <dbReference type="Rhea" id="RHEA-COMP:12671"/>
        <dbReference type="ChEBI" id="CHEBI:15378"/>
        <dbReference type="ChEBI" id="CHEBI:65249"/>
        <dbReference type="ChEBI" id="CHEBI:78442"/>
        <dbReference type="ChEBI" id="CHEBI:78494"/>
        <dbReference type="ChEBI" id="CHEBI:133043"/>
        <dbReference type="EC" id="2.3.2.6"/>
    </reaction>
</comment>
<evidence type="ECO:0000256" key="7">
    <source>
        <dbReference type="ARBA" id="ARBA00051538"/>
    </source>
</evidence>
<comment type="caution">
    <text evidence="16">The sequence shown here is derived from an EMBL/GenBank/DDBJ whole genome shotgun (WGS) entry which is preliminary data.</text>
</comment>
<comment type="subcellular location">
    <subcellularLocation>
        <location evidence="1 15">Cytoplasm</location>
    </subcellularLocation>
</comment>
<evidence type="ECO:0000256" key="10">
    <source>
        <dbReference type="ARBA" id="ARBA00066767"/>
    </source>
</evidence>
<keyword evidence="3 15" id="KW-0808">Transferase</keyword>
<dbReference type="FunFam" id="3.40.630.70:FF:000001">
    <property type="entry name" value="Leucyl/phenylalanyl-tRNA--protein transferase"/>
    <property type="match status" value="1"/>
</dbReference>
<proteinExistence type="inferred from homology"/>
<dbReference type="Gene3D" id="3.40.630.70">
    <property type="entry name" value="Leucyl/phenylalanyl-tRNA-protein transferase, C-terminal domain"/>
    <property type="match status" value="1"/>
</dbReference>
<gene>
    <name evidence="15 16" type="primary">aat</name>
    <name evidence="16" type="ORF">DSM101010T_24950</name>
</gene>
<evidence type="ECO:0000256" key="8">
    <source>
        <dbReference type="ARBA" id="ARBA00054043"/>
    </source>
</evidence>
<accession>A0A7J0BKC3</accession>
<dbReference type="Proteomes" id="UP000503840">
    <property type="component" value="Unassembled WGS sequence"/>
</dbReference>
<evidence type="ECO:0000313" key="16">
    <source>
        <dbReference type="EMBL" id="GFM34130.1"/>
    </source>
</evidence>
<evidence type="ECO:0000256" key="14">
    <source>
        <dbReference type="ARBA" id="ARBA00083640"/>
    </source>
</evidence>
<evidence type="ECO:0000313" key="17">
    <source>
        <dbReference type="Proteomes" id="UP000503840"/>
    </source>
</evidence>
<reference evidence="16 17" key="1">
    <citation type="submission" date="2020-05" db="EMBL/GenBank/DDBJ databases">
        <title>Draft genome sequence of Desulfovibrio sp. strain HN2T.</title>
        <authorList>
            <person name="Ueno A."/>
            <person name="Tamazawa S."/>
            <person name="Tamamura S."/>
            <person name="Murakami T."/>
            <person name="Kiyama T."/>
            <person name="Inomata H."/>
            <person name="Amano Y."/>
            <person name="Miyakawa K."/>
            <person name="Tamaki H."/>
            <person name="Naganuma T."/>
            <person name="Kaneko K."/>
        </authorList>
    </citation>
    <scope>NUCLEOTIDE SEQUENCE [LARGE SCALE GENOMIC DNA]</scope>
    <source>
        <strain evidence="16 17">HN2</strain>
    </source>
</reference>
<evidence type="ECO:0000256" key="6">
    <source>
        <dbReference type="ARBA" id="ARBA00050652"/>
    </source>
</evidence>